<proteinExistence type="predicted"/>
<name>A0ABS7WR10_9BACT</name>
<keyword evidence="1" id="KW-0472">Membrane</keyword>
<reference evidence="2 3" key="1">
    <citation type="submission" date="2020-07" db="EMBL/GenBank/DDBJ databases">
        <title>Transfer of Campylobacter canadensis to the novel genus Avispirillum gen. nov., that also includes two novel species recovered from migratory waterfowl: Avispirillum anseris sp. nov. and Avispirillum brantae sp. nov.</title>
        <authorList>
            <person name="Miller W.G."/>
            <person name="Chapman M.H."/>
            <person name="Yee E."/>
            <person name="Inglis G.D."/>
        </authorList>
    </citation>
    <scope>NUCLEOTIDE SEQUENCE [LARGE SCALE GENOMIC DNA]</scope>
    <source>
        <strain evidence="2 3">L283</strain>
    </source>
</reference>
<comment type="caution">
    <text evidence="2">The sequence shown here is derived from an EMBL/GenBank/DDBJ whole genome shotgun (WGS) entry which is preliminary data.</text>
</comment>
<accession>A0ABS7WR10</accession>
<dbReference type="RefSeq" id="WP_172230279.1">
    <property type="nucleotide sequence ID" value="NZ_CP035946.1"/>
</dbReference>
<sequence>MLFSFCSTKKKILINYLLVLTYLNKCINFINEAANCNKDKDYLKIRTKVLEFEIKHFFNNPVKYNRYELYDIYEMIATFYKVKEIKNELKEQIKDIAKMAQINIEENKINHSTLFEWLIIIITIFSLIPAVDSFNTIFDVKQKEITFMIAGLFIILAIAIIFFKYKCKKISTFFKKIKRK</sequence>
<keyword evidence="3" id="KW-1185">Reference proteome</keyword>
<dbReference type="Proteomes" id="UP000786183">
    <property type="component" value="Unassembled WGS sequence"/>
</dbReference>
<evidence type="ECO:0000256" key="1">
    <source>
        <dbReference type="SAM" id="Phobius"/>
    </source>
</evidence>
<organism evidence="2 3">
    <name type="scientific">Campylobacter canadensis</name>
    <dbReference type="NCBI Taxonomy" id="449520"/>
    <lineage>
        <taxon>Bacteria</taxon>
        <taxon>Pseudomonadati</taxon>
        <taxon>Campylobacterota</taxon>
        <taxon>Epsilonproteobacteria</taxon>
        <taxon>Campylobacterales</taxon>
        <taxon>Campylobacteraceae</taxon>
        <taxon>Campylobacter</taxon>
    </lineage>
</organism>
<dbReference type="EMBL" id="JACGBB010000002">
    <property type="protein sequence ID" value="MBZ7986811.1"/>
    <property type="molecule type" value="Genomic_DNA"/>
</dbReference>
<feature type="transmembrane region" description="Helical" evidence="1">
    <location>
        <begin position="145"/>
        <end position="165"/>
    </location>
</feature>
<feature type="transmembrane region" description="Helical" evidence="1">
    <location>
        <begin position="114"/>
        <end position="133"/>
    </location>
</feature>
<evidence type="ECO:0000313" key="3">
    <source>
        <dbReference type="Proteomes" id="UP000786183"/>
    </source>
</evidence>
<keyword evidence="1" id="KW-1133">Transmembrane helix</keyword>
<protein>
    <submittedName>
        <fullName evidence="2">Uncharacterized protein</fullName>
    </submittedName>
</protein>
<evidence type="ECO:0000313" key="2">
    <source>
        <dbReference type="EMBL" id="MBZ7986811.1"/>
    </source>
</evidence>
<gene>
    <name evidence="2" type="ORF">AVCANL283_01595</name>
</gene>
<keyword evidence="1" id="KW-0812">Transmembrane</keyword>